<evidence type="ECO:0000256" key="3">
    <source>
        <dbReference type="ARBA" id="ARBA00023125"/>
    </source>
</evidence>
<dbReference type="InterPro" id="IPR044068">
    <property type="entry name" value="CB"/>
</dbReference>
<dbReference type="SUPFAM" id="SSF56349">
    <property type="entry name" value="DNA breaking-rejoining enzymes"/>
    <property type="match status" value="1"/>
</dbReference>
<dbReference type="PANTHER" id="PTHR30349">
    <property type="entry name" value="PHAGE INTEGRASE-RELATED"/>
    <property type="match status" value="1"/>
</dbReference>
<evidence type="ECO:0000313" key="8">
    <source>
        <dbReference type="EMBL" id="SFL12036.1"/>
    </source>
</evidence>
<dbReference type="RefSeq" id="WP_090702109.1">
    <property type="nucleotide sequence ID" value="NZ_FOSP01000033.1"/>
</dbReference>
<keyword evidence="3 5" id="KW-0238">DNA-binding</keyword>
<dbReference type="EMBL" id="FOSP01000033">
    <property type="protein sequence ID" value="SFL12036.1"/>
    <property type="molecule type" value="Genomic_DNA"/>
</dbReference>
<dbReference type="NCBIfam" id="TIGR02249">
    <property type="entry name" value="integrase_gron"/>
    <property type="match status" value="1"/>
</dbReference>
<evidence type="ECO:0000259" key="7">
    <source>
        <dbReference type="PROSITE" id="PS51900"/>
    </source>
</evidence>
<evidence type="ECO:0000256" key="2">
    <source>
        <dbReference type="ARBA" id="ARBA00022908"/>
    </source>
</evidence>
<evidence type="ECO:0000256" key="4">
    <source>
        <dbReference type="ARBA" id="ARBA00023172"/>
    </source>
</evidence>
<name>A0A1I4F5G4_9PROT</name>
<dbReference type="OrthoDB" id="9801717at2"/>
<dbReference type="Gene3D" id="1.10.443.10">
    <property type="entry name" value="Intergrase catalytic core"/>
    <property type="match status" value="1"/>
</dbReference>
<evidence type="ECO:0000313" key="9">
    <source>
        <dbReference type="Proteomes" id="UP000199533"/>
    </source>
</evidence>
<keyword evidence="2" id="KW-0229">DNA integration</keyword>
<dbReference type="Gene3D" id="1.10.150.130">
    <property type="match status" value="1"/>
</dbReference>
<sequence length="347" mass="39989">MQANTTMPPAKKLLDQVREKIRYKHYSLSTEKTYISWIKHYIVFHGKHHPAGMGATEVERFLTYLANERHVSSSTQNQALSAILFLYRDVLALELSWLDGFERSKKPKRLPVVLTQSEVQALLNEAATAPEPVGLIIRLLYGTGMRLMEAVRLRVKDVELTRREIIVRDGKGGKDRVTMLPDRLAEDMHHQLVKRREWHELDLQLGKADVWLPDALAVKYPNAPREWGWQYVFAARKYSIDPRSQAERRHHIDEKQVQRYVKKSAQAAGIYKPTSPHTLRHSFATHILQAGYDICTVQKLLGHSDVSTTMIYTHVLNKSSKAVVSPWIICKQTGWLNAYSLFQTCRK</sequence>
<dbReference type="InterPro" id="IPR010998">
    <property type="entry name" value="Integrase_recombinase_N"/>
</dbReference>
<dbReference type="GO" id="GO:0003677">
    <property type="term" value="F:DNA binding"/>
    <property type="evidence" value="ECO:0007669"/>
    <property type="project" value="UniProtKB-UniRule"/>
</dbReference>
<feature type="domain" description="Tyr recombinase" evidence="6">
    <location>
        <begin position="109"/>
        <end position="325"/>
    </location>
</feature>
<accession>A0A1I4F5G4</accession>
<dbReference type="GO" id="GO:0015074">
    <property type="term" value="P:DNA integration"/>
    <property type="evidence" value="ECO:0007669"/>
    <property type="project" value="UniProtKB-KW"/>
</dbReference>
<dbReference type="PANTHER" id="PTHR30349:SF64">
    <property type="entry name" value="PROPHAGE INTEGRASE INTD-RELATED"/>
    <property type="match status" value="1"/>
</dbReference>
<organism evidence="8 9">
    <name type="scientific">Nitrosomonas aestuarii</name>
    <dbReference type="NCBI Taxonomy" id="52441"/>
    <lineage>
        <taxon>Bacteria</taxon>
        <taxon>Pseudomonadati</taxon>
        <taxon>Pseudomonadota</taxon>
        <taxon>Betaproteobacteria</taxon>
        <taxon>Nitrosomonadales</taxon>
        <taxon>Nitrosomonadaceae</taxon>
        <taxon>Nitrosomonas</taxon>
    </lineage>
</organism>
<comment type="similarity">
    <text evidence="1">Belongs to the 'phage' integrase family.</text>
</comment>
<evidence type="ECO:0000259" key="6">
    <source>
        <dbReference type="PROSITE" id="PS51898"/>
    </source>
</evidence>
<dbReference type="InterPro" id="IPR013762">
    <property type="entry name" value="Integrase-like_cat_sf"/>
</dbReference>
<dbReference type="Pfam" id="PF00589">
    <property type="entry name" value="Phage_integrase"/>
    <property type="match status" value="1"/>
</dbReference>
<dbReference type="CDD" id="cd01193">
    <property type="entry name" value="INT_IntI_C"/>
    <property type="match status" value="1"/>
</dbReference>
<gene>
    <name evidence="8" type="ORF">SAMN05216302_10331</name>
</gene>
<dbReference type="Proteomes" id="UP000199533">
    <property type="component" value="Unassembled WGS sequence"/>
</dbReference>
<keyword evidence="4" id="KW-0233">DNA recombination</keyword>
<dbReference type="InterPro" id="IPR002104">
    <property type="entry name" value="Integrase_catalytic"/>
</dbReference>
<dbReference type="PROSITE" id="PS51900">
    <property type="entry name" value="CB"/>
    <property type="match status" value="1"/>
</dbReference>
<dbReference type="STRING" id="52441.SAMN05216302_10331"/>
<dbReference type="InterPro" id="IPR011010">
    <property type="entry name" value="DNA_brk_join_enz"/>
</dbReference>
<reference evidence="9" key="1">
    <citation type="submission" date="2016-10" db="EMBL/GenBank/DDBJ databases">
        <authorList>
            <person name="Varghese N."/>
            <person name="Submissions S."/>
        </authorList>
    </citation>
    <scope>NUCLEOTIDE SEQUENCE [LARGE SCALE GENOMIC DNA]</scope>
    <source>
        <strain evidence="9">Nm69</strain>
    </source>
</reference>
<dbReference type="InterPro" id="IPR050090">
    <property type="entry name" value="Tyrosine_recombinase_XerCD"/>
</dbReference>
<evidence type="ECO:0000256" key="1">
    <source>
        <dbReference type="ARBA" id="ARBA00008857"/>
    </source>
</evidence>
<dbReference type="PROSITE" id="PS51898">
    <property type="entry name" value="TYR_RECOMBINASE"/>
    <property type="match status" value="1"/>
</dbReference>
<dbReference type="Pfam" id="PF13495">
    <property type="entry name" value="Phage_int_SAM_4"/>
    <property type="match status" value="1"/>
</dbReference>
<dbReference type="InterPro" id="IPR004107">
    <property type="entry name" value="Integrase_SAM-like_N"/>
</dbReference>
<proteinExistence type="inferred from homology"/>
<feature type="domain" description="Core-binding (CB)" evidence="7">
    <location>
        <begin position="4"/>
        <end position="91"/>
    </location>
</feature>
<dbReference type="AlphaFoldDB" id="A0A1I4F5G4"/>
<evidence type="ECO:0000256" key="5">
    <source>
        <dbReference type="PROSITE-ProRule" id="PRU01248"/>
    </source>
</evidence>
<keyword evidence="9" id="KW-1185">Reference proteome</keyword>
<dbReference type="InterPro" id="IPR011946">
    <property type="entry name" value="Integrase_integron-type"/>
</dbReference>
<protein>
    <submittedName>
        <fullName evidence="8">Integron integrase</fullName>
    </submittedName>
</protein>
<dbReference type="GO" id="GO:0006310">
    <property type="term" value="P:DNA recombination"/>
    <property type="evidence" value="ECO:0007669"/>
    <property type="project" value="UniProtKB-KW"/>
</dbReference>